<comment type="similarity">
    <text evidence="1">Belongs to the BetVI family.</text>
</comment>
<evidence type="ECO:0000313" key="5">
    <source>
        <dbReference type="Proteomes" id="UP000195402"/>
    </source>
</evidence>
<dbReference type="Proteomes" id="UP000195402">
    <property type="component" value="Unassembled WGS sequence"/>
</dbReference>
<comment type="caution">
    <text evidence="4">The sequence shown here is derived from an EMBL/GenBank/DDBJ whole genome shotgun (WGS) entry which is preliminary data.</text>
</comment>
<dbReference type="InParanoid" id="A0A200PSS5"/>
<dbReference type="GO" id="GO:0005737">
    <property type="term" value="C:cytoplasm"/>
    <property type="evidence" value="ECO:0007669"/>
    <property type="project" value="TreeGrafter"/>
</dbReference>
<evidence type="ECO:0000313" key="4">
    <source>
        <dbReference type="EMBL" id="OVA01281.1"/>
    </source>
</evidence>
<dbReference type="GO" id="GO:0004864">
    <property type="term" value="F:protein phosphatase inhibitor activity"/>
    <property type="evidence" value="ECO:0007669"/>
    <property type="project" value="TreeGrafter"/>
</dbReference>
<dbReference type="GO" id="GO:0010427">
    <property type="term" value="F:abscisic acid binding"/>
    <property type="evidence" value="ECO:0007669"/>
    <property type="project" value="TreeGrafter"/>
</dbReference>
<evidence type="ECO:0000256" key="1">
    <source>
        <dbReference type="ARBA" id="ARBA00009744"/>
    </source>
</evidence>
<evidence type="ECO:0000259" key="3">
    <source>
        <dbReference type="Pfam" id="PF00407"/>
    </source>
</evidence>
<dbReference type="PANTHER" id="PTHR31213">
    <property type="entry name" value="OS08G0374000 PROTEIN-RELATED"/>
    <property type="match status" value="1"/>
</dbReference>
<dbReference type="STRING" id="56857.A0A200PSS5"/>
<keyword evidence="2" id="KW-0017">Alkaloid metabolism</keyword>
<dbReference type="InterPro" id="IPR050279">
    <property type="entry name" value="Plant_def-hormone_signal"/>
</dbReference>
<dbReference type="GO" id="GO:0009820">
    <property type="term" value="P:alkaloid metabolic process"/>
    <property type="evidence" value="ECO:0007669"/>
    <property type="project" value="UniProtKB-KW"/>
</dbReference>
<feature type="domain" description="Bet v I/Major latex protein" evidence="3">
    <location>
        <begin position="4"/>
        <end position="136"/>
    </location>
</feature>
<dbReference type="GO" id="GO:0038023">
    <property type="term" value="F:signaling receptor activity"/>
    <property type="evidence" value="ECO:0007669"/>
    <property type="project" value="TreeGrafter"/>
</dbReference>
<dbReference type="CDD" id="cd07816">
    <property type="entry name" value="Bet_v1-like"/>
    <property type="match status" value="1"/>
</dbReference>
<keyword evidence="5" id="KW-1185">Reference proteome</keyword>
<dbReference type="OMA" id="YRYRFQI"/>
<dbReference type="GO" id="GO:0005634">
    <property type="term" value="C:nucleus"/>
    <property type="evidence" value="ECO:0007669"/>
    <property type="project" value="TreeGrafter"/>
</dbReference>
<dbReference type="GO" id="GO:0009738">
    <property type="term" value="P:abscisic acid-activated signaling pathway"/>
    <property type="evidence" value="ECO:0007669"/>
    <property type="project" value="TreeGrafter"/>
</dbReference>
<protein>
    <submittedName>
        <fullName evidence="4">Bet v I domain</fullName>
    </submittedName>
</protein>
<dbReference type="Gene3D" id="3.30.530.20">
    <property type="match status" value="1"/>
</dbReference>
<dbReference type="GO" id="GO:0006952">
    <property type="term" value="P:defense response"/>
    <property type="evidence" value="ECO:0007669"/>
    <property type="project" value="InterPro"/>
</dbReference>
<dbReference type="PANTHER" id="PTHR31213:SF19">
    <property type="entry name" value="BET V I_MAJOR LATEX PROTEIN DOMAIN-CONTAINING PROTEIN"/>
    <property type="match status" value="1"/>
</dbReference>
<name>A0A200PSS5_MACCD</name>
<dbReference type="SUPFAM" id="SSF55961">
    <property type="entry name" value="Bet v1-like"/>
    <property type="match status" value="1"/>
</dbReference>
<dbReference type="InterPro" id="IPR000916">
    <property type="entry name" value="Bet_v_I/MLP"/>
</dbReference>
<reference evidence="4 5" key="1">
    <citation type="journal article" date="2017" name="Mol. Plant">
        <title>The Genome of Medicinal Plant Macleaya cordata Provides New Insights into Benzylisoquinoline Alkaloids Metabolism.</title>
        <authorList>
            <person name="Liu X."/>
            <person name="Liu Y."/>
            <person name="Huang P."/>
            <person name="Ma Y."/>
            <person name="Qing Z."/>
            <person name="Tang Q."/>
            <person name="Cao H."/>
            <person name="Cheng P."/>
            <person name="Zheng Y."/>
            <person name="Yuan Z."/>
            <person name="Zhou Y."/>
            <person name="Liu J."/>
            <person name="Tang Z."/>
            <person name="Zhuo Y."/>
            <person name="Zhang Y."/>
            <person name="Yu L."/>
            <person name="Huang J."/>
            <person name="Yang P."/>
            <person name="Peng Q."/>
            <person name="Zhang J."/>
            <person name="Jiang W."/>
            <person name="Zhang Z."/>
            <person name="Lin K."/>
            <person name="Ro D.K."/>
            <person name="Chen X."/>
            <person name="Xiong X."/>
            <person name="Shang Y."/>
            <person name="Huang S."/>
            <person name="Zeng J."/>
        </authorList>
    </citation>
    <scope>NUCLEOTIDE SEQUENCE [LARGE SCALE GENOMIC DNA]</scope>
    <source>
        <strain evidence="5">cv. BLH2017</strain>
        <tissue evidence="4">Root</tissue>
    </source>
</reference>
<sequence length="172" mass="19377">MKYEFINELQVDASADDVWAIFGSPNLSKVFLELLPSMVESKCILEGDGGLGTVFRVVYRPGYVPHTYKEKIVTIDHDKRLKEVQQIEGGHLEMGFTSYMKSGQILEIKDCNNSCIIRSITKYEIKDDLEVMNNNVSSLITGLDTLVAFARAIPKYIQEQKKNSASVANHNK</sequence>
<organism evidence="4 5">
    <name type="scientific">Macleaya cordata</name>
    <name type="common">Five-seeded plume-poppy</name>
    <name type="synonym">Bocconia cordata</name>
    <dbReference type="NCBI Taxonomy" id="56857"/>
    <lineage>
        <taxon>Eukaryota</taxon>
        <taxon>Viridiplantae</taxon>
        <taxon>Streptophyta</taxon>
        <taxon>Embryophyta</taxon>
        <taxon>Tracheophyta</taxon>
        <taxon>Spermatophyta</taxon>
        <taxon>Magnoliopsida</taxon>
        <taxon>Ranunculales</taxon>
        <taxon>Papaveraceae</taxon>
        <taxon>Papaveroideae</taxon>
        <taxon>Macleaya</taxon>
    </lineage>
</organism>
<dbReference type="Pfam" id="PF00407">
    <property type="entry name" value="Bet_v_1"/>
    <property type="match status" value="1"/>
</dbReference>
<dbReference type="EMBL" id="MVGT01004145">
    <property type="protein sequence ID" value="OVA01281.1"/>
    <property type="molecule type" value="Genomic_DNA"/>
</dbReference>
<proteinExistence type="inferred from homology"/>
<dbReference type="AlphaFoldDB" id="A0A200PSS5"/>
<dbReference type="OrthoDB" id="1879545at2759"/>
<accession>A0A200PSS5</accession>
<evidence type="ECO:0000256" key="2">
    <source>
        <dbReference type="ARBA" id="ARBA00022589"/>
    </source>
</evidence>
<gene>
    <name evidence="4" type="ORF">BVC80_1653g93</name>
</gene>
<dbReference type="InterPro" id="IPR023393">
    <property type="entry name" value="START-like_dom_sf"/>
</dbReference>